<dbReference type="OrthoDB" id="464383at2"/>
<dbReference type="PANTHER" id="PTHR33933">
    <property type="entry name" value="NUCLEOTIDYLTRANSFERASE"/>
    <property type="match status" value="1"/>
</dbReference>
<evidence type="ECO:0000259" key="1">
    <source>
        <dbReference type="Pfam" id="PF01909"/>
    </source>
</evidence>
<evidence type="ECO:0000313" key="2">
    <source>
        <dbReference type="EMBL" id="ASC72604.1"/>
    </source>
</evidence>
<dbReference type="PANTHER" id="PTHR33933:SF1">
    <property type="entry name" value="PROTEIN ADENYLYLTRANSFERASE MNTA-RELATED"/>
    <property type="match status" value="1"/>
</dbReference>
<reference evidence="2 3" key="1">
    <citation type="journal article" date="2016" name="Biochim. Biophys. Acta">
        <title>Characterization of red-shifted phycobilisomes isolated from the chlorophyll f-containing cyanobacterium Halomicronema hongdechloris.</title>
        <authorList>
            <person name="Li Y."/>
            <person name="Lin Y."/>
            <person name="Garvey C.J."/>
            <person name="Birch D."/>
            <person name="Corkery R.W."/>
            <person name="Loughlin P.C."/>
            <person name="Scheer H."/>
            <person name="Willows R.D."/>
            <person name="Chen M."/>
        </authorList>
    </citation>
    <scope>NUCLEOTIDE SEQUENCE [LARGE SCALE GENOMIC DNA]</scope>
    <source>
        <strain evidence="2 3">C2206</strain>
    </source>
</reference>
<sequence length="109" mass="12624">MIPFSQIQAFSQQIAERFEPERIILFGSYACGEPNKNSDVDLLVILPFEELPVHKAIEIRQRVPATFPLDLIARTPEQIQQRLEMGDFFIQDILNNGQVLYEAHHSRMD</sequence>
<dbReference type="STRING" id="1641165.XM38_05630"/>
<dbReference type="Pfam" id="PF01909">
    <property type="entry name" value="NTP_transf_2"/>
    <property type="match status" value="1"/>
</dbReference>
<dbReference type="EMBL" id="CP021983">
    <property type="protein sequence ID" value="ASC72604.1"/>
    <property type="molecule type" value="Genomic_DNA"/>
</dbReference>
<feature type="domain" description="Polymerase nucleotidyl transferase" evidence="1">
    <location>
        <begin position="10"/>
        <end position="98"/>
    </location>
</feature>
<accession>A0A1V8NIG5</accession>
<dbReference type="AlphaFoldDB" id="A0A1V8NIG5"/>
<organism evidence="2 3">
    <name type="scientific">Halomicronema hongdechloris C2206</name>
    <dbReference type="NCBI Taxonomy" id="1641165"/>
    <lineage>
        <taxon>Bacteria</taxon>
        <taxon>Bacillati</taxon>
        <taxon>Cyanobacteriota</taxon>
        <taxon>Cyanophyceae</taxon>
        <taxon>Nodosilineales</taxon>
        <taxon>Nodosilineaceae</taxon>
        <taxon>Halomicronema</taxon>
    </lineage>
</organism>
<dbReference type="CDD" id="cd05403">
    <property type="entry name" value="NT_KNTase_like"/>
    <property type="match status" value="1"/>
</dbReference>
<dbReference type="SUPFAM" id="SSF81301">
    <property type="entry name" value="Nucleotidyltransferase"/>
    <property type="match status" value="1"/>
</dbReference>
<evidence type="ECO:0000313" key="3">
    <source>
        <dbReference type="Proteomes" id="UP000191901"/>
    </source>
</evidence>
<dbReference type="GO" id="GO:0016779">
    <property type="term" value="F:nucleotidyltransferase activity"/>
    <property type="evidence" value="ECO:0007669"/>
    <property type="project" value="InterPro"/>
</dbReference>
<dbReference type="InterPro" id="IPR043519">
    <property type="entry name" value="NT_sf"/>
</dbReference>
<keyword evidence="3" id="KW-1185">Reference proteome</keyword>
<dbReference type="Proteomes" id="UP000191901">
    <property type="component" value="Chromosome"/>
</dbReference>
<dbReference type="InterPro" id="IPR052548">
    <property type="entry name" value="Type_VII_TA_antitoxin"/>
</dbReference>
<proteinExistence type="predicted"/>
<dbReference type="RefSeq" id="WP_080806586.1">
    <property type="nucleotide sequence ID" value="NZ_CP021983.2"/>
</dbReference>
<dbReference type="KEGG" id="hhg:XM38_035620"/>
<protein>
    <recommendedName>
        <fullName evidence="1">Polymerase nucleotidyl transferase domain-containing protein</fullName>
    </recommendedName>
</protein>
<dbReference type="InterPro" id="IPR002934">
    <property type="entry name" value="Polymerase_NTP_transf_dom"/>
</dbReference>
<name>A0A1V8NIG5_9CYAN</name>
<dbReference type="Gene3D" id="3.30.460.10">
    <property type="entry name" value="Beta Polymerase, domain 2"/>
    <property type="match status" value="1"/>
</dbReference>
<gene>
    <name evidence="2" type="ORF">XM38_035620</name>
</gene>